<keyword evidence="1" id="KW-1133">Transmembrane helix</keyword>
<sequence length="779" mass="86618">MNTVKNALFTTMHIQIKRHISVAGKMVGSLAMLIIMMLSLIMTCPVVSLGQSLKETKTAVRADRNQVSLEVHYVIYAALDPANEPIASNDKRPAGKVIEAMEQIHLVNTGNASLTHLWLYIYPNSYSSDSTVLCEALLKAGDLRLYFAKPDQLGGVSDLDIISVGAINGKSQHKLAVADPTGTRERLLLTLAEPLGPGDSLNLQTPFSLHLPEKLLDLGYNDGVSYLENWFVQLDPSYKIDQSSVHVILTTGGDQQLYVDGQLQRPTDRVTSGTTQSSSEIVARSESDQLRFDLQVAPRSTIAVKASDNSTSILETGAHPYFDSKSGQIVRPSNDFFQKLLPGPLAAKRPLRPDSVFAQMRAARNGDAPKITKPVNLAFLFNLKEADTKSYLSLSPAIGFNNYDKWMPGLLIHNYGLPVRPFNFVLAPLYSTGDHTLSGLGHLSYTKRNVSSAWQISLDGSSYAYSAYNSWIDAAGKTHEAGKMRLLRIVPAMRYKWSPDPDQPEKQWRLEAKTFVLKKDIWKPGEAKIISPTTSIGELDVALNNNRALYPYAVSLQVQGTDQFLRAGLTGNYFLNYDGQGKGLQLRGFAGKFFYLQQKDILSSYNLGNYFFNLSGSNGLQDFTNSDYFVGRSEYQGWMSQQMTTTGGFFKVATPYLTEPIGQTDDWLAAINLTSDLPDGINPFSVLPFKLPVRVFMDLGTYSNLWSENPDAGRFLYDAGLQVSIFKEAVTIYFPLLYSKFYRDTYKSMGDLGTYSKRIRFSISLGKLLPKRLQKDINF</sequence>
<keyword evidence="1" id="KW-0812">Transmembrane</keyword>
<evidence type="ECO:0000313" key="3">
    <source>
        <dbReference type="Proteomes" id="UP000321291"/>
    </source>
</evidence>
<protein>
    <submittedName>
        <fullName evidence="2">M1 family metallopeptidase</fullName>
    </submittedName>
</protein>
<accession>A0A5B8VLB0</accession>
<proteinExistence type="predicted"/>
<reference evidence="2 3" key="1">
    <citation type="journal article" date="2017" name="Int. J. Syst. Evol. Microbiol.">
        <title>Arachidicoccus ginsenosidivorans sp. nov., with ginsenoside-converting activity isolated from ginseng cultivating soil.</title>
        <authorList>
            <person name="Siddiqi M.Z."/>
            <person name="Aslam Z."/>
            <person name="Im W.T."/>
        </authorList>
    </citation>
    <scope>NUCLEOTIDE SEQUENCE [LARGE SCALE GENOMIC DNA]</scope>
    <source>
        <strain evidence="2 3">Gsoil 809</strain>
    </source>
</reference>
<dbReference type="AlphaFoldDB" id="A0A5B8VLB0"/>
<gene>
    <name evidence="2" type="ORF">FSB73_06635</name>
</gene>
<keyword evidence="1" id="KW-0472">Membrane</keyword>
<dbReference type="EMBL" id="CP042434">
    <property type="protein sequence ID" value="QEC71396.1"/>
    <property type="molecule type" value="Genomic_DNA"/>
</dbReference>
<organism evidence="2 3">
    <name type="scientific">Arachidicoccus ginsenosidivorans</name>
    <dbReference type="NCBI Taxonomy" id="496057"/>
    <lineage>
        <taxon>Bacteria</taxon>
        <taxon>Pseudomonadati</taxon>
        <taxon>Bacteroidota</taxon>
        <taxon>Chitinophagia</taxon>
        <taxon>Chitinophagales</taxon>
        <taxon>Chitinophagaceae</taxon>
        <taxon>Arachidicoccus</taxon>
    </lineage>
</organism>
<evidence type="ECO:0000256" key="1">
    <source>
        <dbReference type="SAM" id="Phobius"/>
    </source>
</evidence>
<name>A0A5B8VLB0_9BACT</name>
<dbReference type="Proteomes" id="UP000321291">
    <property type="component" value="Chromosome"/>
</dbReference>
<dbReference type="OrthoDB" id="9814383at2"/>
<feature type="transmembrane region" description="Helical" evidence="1">
    <location>
        <begin position="20"/>
        <end position="42"/>
    </location>
</feature>
<dbReference type="KEGG" id="agi:FSB73_06635"/>
<evidence type="ECO:0000313" key="2">
    <source>
        <dbReference type="EMBL" id="QEC71396.1"/>
    </source>
</evidence>
<dbReference type="RefSeq" id="WP_146780744.1">
    <property type="nucleotide sequence ID" value="NZ_CP042434.1"/>
</dbReference>
<keyword evidence="3" id="KW-1185">Reference proteome</keyword>